<organism evidence="2">
    <name type="scientific">marine sediment metagenome</name>
    <dbReference type="NCBI Taxonomy" id="412755"/>
    <lineage>
        <taxon>unclassified sequences</taxon>
        <taxon>metagenomes</taxon>
        <taxon>ecological metagenomes</taxon>
    </lineage>
</organism>
<dbReference type="AlphaFoldDB" id="A0A0F9S2X2"/>
<dbReference type="EMBL" id="LAZR01000598">
    <property type="protein sequence ID" value="KKN63175.1"/>
    <property type="molecule type" value="Genomic_DNA"/>
</dbReference>
<proteinExistence type="predicted"/>
<accession>A0A0F9S2X2</accession>
<evidence type="ECO:0000256" key="1">
    <source>
        <dbReference type="SAM" id="Phobius"/>
    </source>
</evidence>
<sequence>MKILNGNLTAALVWKVIGAAASVVIAWVWIQSQFLGMTQFEVYASGVQSQQALTTKALLMQELRWLQSQRRQAKKDGDQDEVQRLTDDIETIKLQLKGLK</sequence>
<protein>
    <submittedName>
        <fullName evidence="2">Uncharacterized protein</fullName>
    </submittedName>
</protein>
<reference evidence="2" key="1">
    <citation type="journal article" date="2015" name="Nature">
        <title>Complex archaea that bridge the gap between prokaryotes and eukaryotes.</title>
        <authorList>
            <person name="Spang A."/>
            <person name="Saw J.H."/>
            <person name="Jorgensen S.L."/>
            <person name="Zaremba-Niedzwiedzka K."/>
            <person name="Martijn J."/>
            <person name="Lind A.E."/>
            <person name="van Eijk R."/>
            <person name="Schleper C."/>
            <person name="Guy L."/>
            <person name="Ettema T.J."/>
        </authorList>
    </citation>
    <scope>NUCLEOTIDE SEQUENCE</scope>
</reference>
<keyword evidence="1" id="KW-0812">Transmembrane</keyword>
<feature type="transmembrane region" description="Helical" evidence="1">
    <location>
        <begin position="12"/>
        <end position="30"/>
    </location>
</feature>
<name>A0A0F9S2X2_9ZZZZ</name>
<gene>
    <name evidence="2" type="ORF">LCGC14_0504450</name>
</gene>
<evidence type="ECO:0000313" key="2">
    <source>
        <dbReference type="EMBL" id="KKN63175.1"/>
    </source>
</evidence>
<keyword evidence="1" id="KW-1133">Transmembrane helix</keyword>
<keyword evidence="1" id="KW-0472">Membrane</keyword>
<comment type="caution">
    <text evidence="2">The sequence shown here is derived from an EMBL/GenBank/DDBJ whole genome shotgun (WGS) entry which is preliminary data.</text>
</comment>